<dbReference type="AlphaFoldDB" id="A0A8H3GCZ1"/>
<sequence length="127" mass="14021">MRPLLTHARAHTSNAKSTSTKSSKDVKSASNGSKGGPLSPVWSPPLPSSPRNVYQTLDEYSPDLENGDSSFEMKHWPQTRQNARFGSYETHATPSADFHSILRSERLGREKDPVSSLEPQYVGPARI</sequence>
<gene>
    <name evidence="2" type="ORF">IMSHALPRED_000598</name>
</gene>
<evidence type="ECO:0000256" key="1">
    <source>
        <dbReference type="SAM" id="MobiDB-lite"/>
    </source>
</evidence>
<evidence type="ECO:0000313" key="3">
    <source>
        <dbReference type="Proteomes" id="UP000664534"/>
    </source>
</evidence>
<protein>
    <submittedName>
        <fullName evidence="2">Uncharacterized protein</fullName>
    </submittedName>
</protein>
<evidence type="ECO:0000313" key="2">
    <source>
        <dbReference type="EMBL" id="CAF9937926.1"/>
    </source>
</evidence>
<keyword evidence="3" id="KW-1185">Reference proteome</keyword>
<name>A0A8H3GCZ1_9LECA</name>
<comment type="caution">
    <text evidence="2">The sequence shown here is derived from an EMBL/GenBank/DDBJ whole genome shotgun (WGS) entry which is preliminary data.</text>
</comment>
<feature type="compositionally biased region" description="Low complexity" evidence="1">
    <location>
        <begin position="11"/>
        <end position="21"/>
    </location>
</feature>
<dbReference type="Proteomes" id="UP000664534">
    <property type="component" value="Unassembled WGS sequence"/>
</dbReference>
<accession>A0A8H3GCZ1</accession>
<feature type="compositionally biased region" description="Basic and acidic residues" evidence="1">
    <location>
        <begin position="100"/>
        <end position="113"/>
    </location>
</feature>
<dbReference type="EMBL" id="CAJPDT010000103">
    <property type="protein sequence ID" value="CAF9937926.1"/>
    <property type="molecule type" value="Genomic_DNA"/>
</dbReference>
<feature type="region of interest" description="Disordered" evidence="1">
    <location>
        <begin position="1"/>
        <end position="127"/>
    </location>
</feature>
<proteinExistence type="predicted"/>
<reference evidence="2" key="1">
    <citation type="submission" date="2021-03" db="EMBL/GenBank/DDBJ databases">
        <authorList>
            <person name="Tagirdzhanova G."/>
        </authorList>
    </citation>
    <scope>NUCLEOTIDE SEQUENCE</scope>
</reference>
<organism evidence="2 3">
    <name type="scientific">Imshaugia aleurites</name>
    <dbReference type="NCBI Taxonomy" id="172621"/>
    <lineage>
        <taxon>Eukaryota</taxon>
        <taxon>Fungi</taxon>
        <taxon>Dikarya</taxon>
        <taxon>Ascomycota</taxon>
        <taxon>Pezizomycotina</taxon>
        <taxon>Lecanoromycetes</taxon>
        <taxon>OSLEUM clade</taxon>
        <taxon>Lecanoromycetidae</taxon>
        <taxon>Lecanorales</taxon>
        <taxon>Lecanorineae</taxon>
        <taxon>Parmeliaceae</taxon>
        <taxon>Imshaugia</taxon>
    </lineage>
</organism>